<dbReference type="RefSeq" id="WP_318645409.1">
    <property type="nucleotide sequence ID" value="NZ_CP137892.1"/>
</dbReference>
<dbReference type="NCBIfam" id="TIGR00254">
    <property type="entry name" value="GGDEF"/>
    <property type="match status" value="1"/>
</dbReference>
<gene>
    <name evidence="4" type="ORF">SBP02_05595</name>
</gene>
<reference evidence="4 5" key="1">
    <citation type="submission" date="2023-11" db="EMBL/GenBank/DDBJ databases">
        <title>Complete genome of Pseudomonas benzenivorans BA3361.</title>
        <authorList>
            <person name="Shin S.Y."/>
            <person name="Song J."/>
            <person name="Kang H."/>
        </authorList>
    </citation>
    <scope>NUCLEOTIDE SEQUENCE [LARGE SCALE GENOMIC DNA]</scope>
    <source>
        <strain evidence="4 5">HNIBRBA3361</strain>
    </source>
</reference>
<accession>A0ABZ0PYD7</accession>
<dbReference type="CDD" id="cd01948">
    <property type="entry name" value="EAL"/>
    <property type="match status" value="1"/>
</dbReference>
<dbReference type="Pfam" id="PF00990">
    <property type="entry name" value="GGDEF"/>
    <property type="match status" value="1"/>
</dbReference>
<dbReference type="CDD" id="cd01949">
    <property type="entry name" value="GGDEF"/>
    <property type="match status" value="1"/>
</dbReference>
<evidence type="ECO:0000313" key="4">
    <source>
        <dbReference type="EMBL" id="WPC06228.1"/>
    </source>
</evidence>
<evidence type="ECO:0000313" key="5">
    <source>
        <dbReference type="Proteomes" id="UP001305928"/>
    </source>
</evidence>
<keyword evidence="1" id="KW-0812">Transmembrane</keyword>
<dbReference type="PANTHER" id="PTHR44757:SF2">
    <property type="entry name" value="BIOFILM ARCHITECTURE MAINTENANCE PROTEIN MBAA"/>
    <property type="match status" value="1"/>
</dbReference>
<organism evidence="4 5">
    <name type="scientific">Pseudomonas benzenivorans</name>
    <dbReference type="NCBI Taxonomy" id="556533"/>
    <lineage>
        <taxon>Bacteria</taxon>
        <taxon>Pseudomonadati</taxon>
        <taxon>Pseudomonadota</taxon>
        <taxon>Gammaproteobacteria</taxon>
        <taxon>Pseudomonadales</taxon>
        <taxon>Pseudomonadaceae</taxon>
        <taxon>Pseudomonas</taxon>
    </lineage>
</organism>
<evidence type="ECO:0000259" key="2">
    <source>
        <dbReference type="PROSITE" id="PS50883"/>
    </source>
</evidence>
<dbReference type="PROSITE" id="PS50887">
    <property type="entry name" value="GGDEF"/>
    <property type="match status" value="1"/>
</dbReference>
<dbReference type="SMART" id="SM00267">
    <property type="entry name" value="GGDEF"/>
    <property type="match status" value="1"/>
</dbReference>
<dbReference type="SUPFAM" id="SSF55073">
    <property type="entry name" value="Nucleotide cyclase"/>
    <property type="match status" value="1"/>
</dbReference>
<dbReference type="InterPro" id="IPR000160">
    <property type="entry name" value="GGDEF_dom"/>
</dbReference>
<dbReference type="EMBL" id="CP137892">
    <property type="protein sequence ID" value="WPC06228.1"/>
    <property type="molecule type" value="Genomic_DNA"/>
</dbReference>
<dbReference type="SMART" id="SM00052">
    <property type="entry name" value="EAL"/>
    <property type="match status" value="1"/>
</dbReference>
<dbReference type="Pfam" id="PF00563">
    <property type="entry name" value="EAL"/>
    <property type="match status" value="1"/>
</dbReference>
<dbReference type="Gene3D" id="3.20.20.450">
    <property type="entry name" value="EAL domain"/>
    <property type="match status" value="1"/>
</dbReference>
<dbReference type="PANTHER" id="PTHR44757">
    <property type="entry name" value="DIGUANYLATE CYCLASE DGCP"/>
    <property type="match status" value="1"/>
</dbReference>
<dbReference type="Proteomes" id="UP001305928">
    <property type="component" value="Chromosome"/>
</dbReference>
<dbReference type="InterPro" id="IPR035919">
    <property type="entry name" value="EAL_sf"/>
</dbReference>
<keyword evidence="1" id="KW-0472">Membrane</keyword>
<proteinExistence type="predicted"/>
<dbReference type="InterPro" id="IPR029787">
    <property type="entry name" value="Nucleotide_cyclase"/>
</dbReference>
<dbReference type="InterPro" id="IPR001633">
    <property type="entry name" value="EAL_dom"/>
</dbReference>
<feature type="transmembrane region" description="Helical" evidence="1">
    <location>
        <begin position="172"/>
        <end position="191"/>
    </location>
</feature>
<feature type="domain" description="GGDEF" evidence="3">
    <location>
        <begin position="244"/>
        <end position="378"/>
    </location>
</feature>
<evidence type="ECO:0000259" key="3">
    <source>
        <dbReference type="PROSITE" id="PS50887"/>
    </source>
</evidence>
<keyword evidence="5" id="KW-1185">Reference proteome</keyword>
<protein>
    <submittedName>
        <fullName evidence="4">EAL domain-containing protein</fullName>
    </submittedName>
</protein>
<keyword evidence="1" id="KW-1133">Transmembrane helix</keyword>
<dbReference type="Gene3D" id="3.30.70.270">
    <property type="match status" value="1"/>
</dbReference>
<name>A0ABZ0PYD7_9PSED</name>
<dbReference type="InterPro" id="IPR043128">
    <property type="entry name" value="Rev_trsase/Diguanyl_cyclase"/>
</dbReference>
<dbReference type="SUPFAM" id="SSF141868">
    <property type="entry name" value="EAL domain-like"/>
    <property type="match status" value="1"/>
</dbReference>
<feature type="domain" description="EAL" evidence="2">
    <location>
        <begin position="387"/>
        <end position="641"/>
    </location>
</feature>
<dbReference type="InterPro" id="IPR052155">
    <property type="entry name" value="Biofilm_reg_signaling"/>
</dbReference>
<evidence type="ECO:0000256" key="1">
    <source>
        <dbReference type="SAM" id="Phobius"/>
    </source>
</evidence>
<sequence>MWRLLLALAVFIAALYFSYREIGQANSLATLRVGHHTHTLFRTYEDVQRFLYSLRDYTGDEPLDTQSLESVQLHFELLVSRLRVFHEGEANRELLAFAEVRAAVDRLAVALDRIEPLIADLAPERRDPHYAQIRALLHDSRISFLQLGKQFLLNAQLRNEQLLKQLSHMQSFWVIAAPAVSGSLLLVLFFLQLRQSMALAKSLESQSRALAHMAAHDFLTALPNRALLLERLTRMIEQTQRASGRFAVMFLDLDRFKAVNDSLGHAVGDELLKMVAERLCACVREGDTVARISGDEFVLLVGDIGDDDAVINTVAERVATQLRRPFQLAGEELLVTSSIGISLYPAHGQQAELLLVNADAAMYSAKASGRNSIHGYLAEMNAGSVARLELNRDLHFALERGQLVLHYQPLVQLSTGQIFGVEALLRWQHPSRGLLAPDEFIPLAEESGLIIPIGEWILRTACADAVAWHSQGLPLLKMAVNLSALQFQQPELAERVDAVLVATGFPAEMLVLEMTETQLMRNVDLAVAATQALRELGVGLAVDDFGTGYCSLSYLQRFPVSKLKLDRSFVQDSLSKCSAAAISRSVISLGKSLSLKILAEGIETPEQLAFLRAHGCDYGQGYLFSRPLAQAELVSFVQANRGARLTKKVNLGLPS</sequence>
<dbReference type="PROSITE" id="PS50883">
    <property type="entry name" value="EAL"/>
    <property type="match status" value="1"/>
</dbReference>